<keyword evidence="10" id="KW-0969">Cilium</keyword>
<evidence type="ECO:0000313" key="10">
    <source>
        <dbReference type="EMBL" id="ABB33324.1"/>
    </source>
</evidence>
<dbReference type="InterPro" id="IPR051472">
    <property type="entry name" value="T3SS_Stator/FliH"/>
</dbReference>
<dbReference type="RefSeq" id="WP_004514285.1">
    <property type="nucleotide sequence ID" value="NC_007517.1"/>
</dbReference>
<dbReference type="eggNOG" id="COG1317">
    <property type="taxonomic scope" value="Bacteria"/>
</dbReference>
<gene>
    <name evidence="10" type="primary">fliH</name>
    <name evidence="10" type="ordered locus">Gmet_3110</name>
</gene>
<keyword evidence="11" id="KW-1185">Reference proteome</keyword>
<evidence type="ECO:0000256" key="7">
    <source>
        <dbReference type="ARBA" id="ARBA00023225"/>
    </source>
</evidence>
<evidence type="ECO:0000313" key="11">
    <source>
        <dbReference type="Proteomes" id="UP000007073"/>
    </source>
</evidence>
<comment type="similarity">
    <text evidence="2">Belongs to the FliH family.</text>
</comment>
<keyword evidence="10" id="KW-0966">Cell projection</keyword>
<dbReference type="GO" id="GO:0015031">
    <property type="term" value="P:protein transport"/>
    <property type="evidence" value="ECO:0007669"/>
    <property type="project" value="UniProtKB-KW"/>
</dbReference>
<accession>Q39R00</accession>
<dbReference type="Proteomes" id="UP000007073">
    <property type="component" value="Chromosome"/>
</dbReference>
<dbReference type="PANTHER" id="PTHR34982">
    <property type="entry name" value="YOP PROTEINS TRANSLOCATION PROTEIN L"/>
    <property type="match status" value="1"/>
</dbReference>
<evidence type="ECO:0000256" key="4">
    <source>
        <dbReference type="ARBA" id="ARBA00022448"/>
    </source>
</evidence>
<reference evidence="10 11" key="2">
    <citation type="journal article" date="2009" name="BMC Microbiol.">
        <title>The genome sequence of Geobacter metallireducens: features of metabolism, physiology and regulation common and dissimilar to Geobacter sulfurreducens.</title>
        <authorList>
            <person name="Aklujkar M."/>
            <person name="Krushkal J."/>
            <person name="DiBartolo G."/>
            <person name="Lapidus A."/>
            <person name="Land M.L."/>
            <person name="Lovley D.R."/>
        </authorList>
    </citation>
    <scope>NUCLEOTIDE SEQUENCE [LARGE SCALE GENOMIC DNA]</scope>
    <source>
        <strain evidence="11">ATCC 53774 / DSM 7210 / GS-15</strain>
    </source>
</reference>
<keyword evidence="4" id="KW-0813">Transport</keyword>
<organism evidence="10 11">
    <name type="scientific">Geobacter metallireducens (strain ATCC 53774 / DSM 7210 / GS-15)</name>
    <dbReference type="NCBI Taxonomy" id="269799"/>
    <lineage>
        <taxon>Bacteria</taxon>
        <taxon>Pseudomonadati</taxon>
        <taxon>Thermodesulfobacteriota</taxon>
        <taxon>Desulfuromonadia</taxon>
        <taxon>Geobacterales</taxon>
        <taxon>Geobacteraceae</taxon>
        <taxon>Geobacter</taxon>
    </lineage>
</organism>
<dbReference type="EMBL" id="CP000148">
    <property type="protein sequence ID" value="ABB33324.1"/>
    <property type="molecule type" value="Genomic_DNA"/>
</dbReference>
<dbReference type="GO" id="GO:0044781">
    <property type="term" value="P:bacterial-type flagellum organization"/>
    <property type="evidence" value="ECO:0007669"/>
    <property type="project" value="UniProtKB-KW"/>
</dbReference>
<dbReference type="HOGENOM" id="CLU_092008_0_0_7"/>
<feature type="region of interest" description="Disordered" evidence="8">
    <location>
        <begin position="258"/>
        <end position="304"/>
    </location>
</feature>
<dbReference type="Pfam" id="PF02108">
    <property type="entry name" value="FliH"/>
    <property type="match status" value="1"/>
</dbReference>
<evidence type="ECO:0000256" key="6">
    <source>
        <dbReference type="ARBA" id="ARBA00022927"/>
    </source>
</evidence>
<dbReference type="SUPFAM" id="SSF160527">
    <property type="entry name" value="V-type ATPase subunit E-like"/>
    <property type="match status" value="1"/>
</dbReference>
<evidence type="ECO:0000256" key="5">
    <source>
        <dbReference type="ARBA" id="ARBA00022795"/>
    </source>
</evidence>
<reference evidence="10 11" key="1">
    <citation type="submission" date="2005-10" db="EMBL/GenBank/DDBJ databases">
        <title>Complete sequence of Geobacter metallireducens GS-15.</title>
        <authorList>
            <consortium name="US DOE Joint Genome Institute"/>
            <person name="Copeland A."/>
            <person name="Lucas S."/>
            <person name="Lapidus A."/>
            <person name="Barry K."/>
            <person name="Detter J.C."/>
            <person name="Glavina T."/>
            <person name="Hammon N."/>
            <person name="Israni S."/>
            <person name="Pitluck S."/>
            <person name="Di Bartolo G."/>
            <person name="Chain P."/>
            <person name="Schmutz J."/>
            <person name="Larimer F."/>
            <person name="Land M."/>
            <person name="Kyrpides N."/>
            <person name="Ivanova N."/>
            <person name="Richardson P."/>
        </authorList>
    </citation>
    <scope>NUCLEOTIDE SEQUENCE [LARGE SCALE GENOMIC DNA]</scope>
    <source>
        <strain evidence="11">ATCC 53774 / DSM 7210 / GS-15</strain>
    </source>
</reference>
<dbReference type="InterPro" id="IPR018035">
    <property type="entry name" value="Flagellar_FliH/T3SS_HrpE"/>
</dbReference>
<comment type="function">
    <text evidence="1">Needed for flagellar regrowth and assembly.</text>
</comment>
<name>Q39R00_GEOMG</name>
<dbReference type="PANTHER" id="PTHR34982:SF1">
    <property type="entry name" value="FLAGELLAR ASSEMBLY PROTEIN FLIH"/>
    <property type="match status" value="1"/>
</dbReference>
<dbReference type="GO" id="GO:0005829">
    <property type="term" value="C:cytosol"/>
    <property type="evidence" value="ECO:0007669"/>
    <property type="project" value="TreeGrafter"/>
</dbReference>
<evidence type="ECO:0000259" key="9">
    <source>
        <dbReference type="Pfam" id="PF02108"/>
    </source>
</evidence>
<dbReference type="KEGG" id="gme:Gmet_3110"/>
<evidence type="ECO:0000256" key="3">
    <source>
        <dbReference type="ARBA" id="ARBA00016507"/>
    </source>
</evidence>
<sequence>MFSSKGRSRIIKAGEPSLHTPQGFTFGRILAEAPSQEPPEELPPGASGFVPLSLGFVSGGEELPDPVASIAEDPDPPMPSLEGMIVLSEEDFQAKVDEIYRNGMDEGRRQAERGLANVFKSLRDGVSAVTGLRSRLLKESEEDVLKLAVMVARKIVQQEITQDPAILTSIIAAAVGGCTERDRVVVRLNPNDYTVVAANRQAFLAGLGDDVPITLTPDDGVGPGGCLVETATGTVDARIESQLDEIYRTLLEERSAPVETALPAPAEPEPRGELPLPGADDVIPSFSGQGAWLKADGETTSVDG</sequence>
<keyword evidence="10" id="KW-0282">Flagellum</keyword>
<keyword evidence="5" id="KW-1005">Bacterial flagellum biogenesis</keyword>
<dbReference type="STRING" id="269799.Gmet_3110"/>
<protein>
    <recommendedName>
        <fullName evidence="3">Flagellar assembly protein FliH</fullName>
    </recommendedName>
</protein>
<feature type="domain" description="Flagellar assembly protein FliH/Type III secretion system HrpE" evidence="9">
    <location>
        <begin position="120"/>
        <end position="245"/>
    </location>
</feature>
<keyword evidence="6" id="KW-0653">Protein transport</keyword>
<dbReference type="AlphaFoldDB" id="Q39R00"/>
<keyword evidence="7" id="KW-1006">Bacterial flagellum protein export</keyword>
<evidence type="ECO:0000256" key="1">
    <source>
        <dbReference type="ARBA" id="ARBA00003041"/>
    </source>
</evidence>
<evidence type="ECO:0000256" key="2">
    <source>
        <dbReference type="ARBA" id="ARBA00006602"/>
    </source>
</evidence>
<evidence type="ECO:0000256" key="8">
    <source>
        <dbReference type="SAM" id="MobiDB-lite"/>
    </source>
</evidence>
<proteinExistence type="inferred from homology"/>